<feature type="domain" description="TACI cysteine-rich" evidence="3">
    <location>
        <begin position="107"/>
        <end position="136"/>
    </location>
</feature>
<dbReference type="Ensembl" id="ENSEBUT00000004599.1">
    <property type="protein sequence ID" value="ENSEBUP00000004178.1"/>
    <property type="gene ID" value="ENSEBUG00000002969.1"/>
</dbReference>
<dbReference type="InterPro" id="IPR015384">
    <property type="entry name" value="TACI_Cys-rich-dom"/>
</dbReference>
<dbReference type="Ensembl" id="ENSEBUT00000004619.1">
    <property type="protein sequence ID" value="ENSEBUP00000004197.1"/>
    <property type="gene ID" value="ENSEBUG00000002969.1"/>
</dbReference>
<evidence type="ECO:0000259" key="3">
    <source>
        <dbReference type="Pfam" id="PF09305"/>
    </source>
</evidence>
<sequence length="319" mass="35279">MTRRRCRNRKRCAEDLHACREQIGLVVQPKDGKASPQFDSGRRKSDLTLRLGSAREKRRCSRVCSKDLRACKRLQRKQRQQALHATERSSVDSNRNSMCKEGANSDAYWDVLLRHCVSCESVCGQHPRQCDTYCEKGNSTPLEGSQLHRQIRSITGVRGEKAITQPSSGGYSGLMLAGPLLAVLLISIFCGLATLAFRRRKRSSMSQPGKVSMTHSRNLSGSHLNPPAMNNDDLTFQLPLLPGMCEPAENSTHNAPDTVLLSYTFKPRSVVGPAMNLEDCGKEIISHDMPVKRHESTCIGARDSPAGFCLIEKGRGSGE</sequence>
<evidence type="ECO:0000256" key="2">
    <source>
        <dbReference type="SAM" id="Phobius"/>
    </source>
</evidence>
<feature type="transmembrane region" description="Helical" evidence="2">
    <location>
        <begin position="174"/>
        <end position="197"/>
    </location>
</feature>
<organism evidence="4 5">
    <name type="scientific">Eptatretus burgeri</name>
    <name type="common">Inshore hagfish</name>
    <dbReference type="NCBI Taxonomy" id="7764"/>
    <lineage>
        <taxon>Eukaryota</taxon>
        <taxon>Metazoa</taxon>
        <taxon>Chordata</taxon>
        <taxon>Craniata</taxon>
        <taxon>Vertebrata</taxon>
        <taxon>Cyclostomata</taxon>
        <taxon>Myxini</taxon>
        <taxon>Myxiniformes</taxon>
        <taxon>Myxinidae</taxon>
        <taxon>Eptatretinae</taxon>
        <taxon>Eptatretus</taxon>
    </lineage>
</organism>
<proteinExistence type="predicted"/>
<dbReference type="InterPro" id="IPR022317">
    <property type="entry name" value="TNFR_13B"/>
</dbReference>
<evidence type="ECO:0000313" key="4">
    <source>
        <dbReference type="Ensembl" id="ENSEBUP00000004197.1"/>
    </source>
</evidence>
<dbReference type="AlphaFoldDB" id="A0A8C4NB77"/>
<feature type="compositionally biased region" description="Polar residues" evidence="1">
    <location>
        <begin position="204"/>
        <end position="223"/>
    </location>
</feature>
<evidence type="ECO:0000256" key="1">
    <source>
        <dbReference type="SAM" id="MobiDB-lite"/>
    </source>
</evidence>
<dbReference type="SUPFAM" id="SSF57586">
    <property type="entry name" value="TNF receptor-like"/>
    <property type="match status" value="1"/>
</dbReference>
<accession>A0A8C4NB77</accession>
<reference evidence="4" key="1">
    <citation type="submission" date="2025-05" db="UniProtKB">
        <authorList>
            <consortium name="Ensembl"/>
        </authorList>
    </citation>
    <scope>IDENTIFICATION</scope>
</reference>
<keyword evidence="2" id="KW-1133">Transmembrane helix</keyword>
<dbReference type="GO" id="GO:0002244">
    <property type="term" value="P:hematopoietic progenitor cell differentiation"/>
    <property type="evidence" value="ECO:0007669"/>
    <property type="project" value="TreeGrafter"/>
</dbReference>
<dbReference type="PANTHER" id="PTHR15511:SF2">
    <property type="entry name" value="TUMOR NECROSIS FACTOR RECEPTOR SUPERFAMILY MEMBER 13B"/>
    <property type="match status" value="1"/>
</dbReference>
<keyword evidence="2" id="KW-0812">Transmembrane</keyword>
<dbReference type="GO" id="GO:0030889">
    <property type="term" value="P:negative regulation of B cell proliferation"/>
    <property type="evidence" value="ECO:0007669"/>
    <property type="project" value="TreeGrafter"/>
</dbReference>
<protein>
    <recommendedName>
        <fullName evidence="3">TACI cysteine-rich domain-containing protein</fullName>
    </recommendedName>
</protein>
<dbReference type="GO" id="GO:0001782">
    <property type="term" value="P:B cell homeostasis"/>
    <property type="evidence" value="ECO:0007669"/>
    <property type="project" value="TreeGrafter"/>
</dbReference>
<keyword evidence="5" id="KW-1185">Reference proteome</keyword>
<dbReference type="GO" id="GO:0005886">
    <property type="term" value="C:plasma membrane"/>
    <property type="evidence" value="ECO:0007669"/>
    <property type="project" value="InterPro"/>
</dbReference>
<feature type="region of interest" description="Disordered" evidence="1">
    <location>
        <begin position="203"/>
        <end position="228"/>
    </location>
</feature>
<dbReference type="PANTHER" id="PTHR15511">
    <property type="entry name" value="TUMOR NECROSIS FACTOR RECEPTOR SUPERFAMILY MEMBER 13B"/>
    <property type="match status" value="1"/>
</dbReference>
<evidence type="ECO:0000313" key="5">
    <source>
        <dbReference type="Proteomes" id="UP000694388"/>
    </source>
</evidence>
<dbReference type="Gene3D" id="4.10.1290.10">
    <property type="entry name" value="Tumor necrosis factor receptor superfamily"/>
    <property type="match status" value="1"/>
</dbReference>
<keyword evidence="2" id="KW-0472">Membrane</keyword>
<dbReference type="Pfam" id="PF09305">
    <property type="entry name" value="TACI-CRD2"/>
    <property type="match status" value="1"/>
</dbReference>
<name>A0A8C4NB77_EPTBU</name>
<dbReference type="Proteomes" id="UP000694388">
    <property type="component" value="Unplaced"/>
</dbReference>